<dbReference type="InterPro" id="IPR028322">
    <property type="entry name" value="PNRC-like_rgn"/>
</dbReference>
<protein>
    <submittedName>
        <fullName evidence="2">Uncharacterized protein</fullName>
    </submittedName>
</protein>
<feature type="region of interest" description="Disordered" evidence="1">
    <location>
        <begin position="157"/>
        <end position="184"/>
    </location>
</feature>
<comment type="caution">
    <text evidence="2">The sequence shown here is derived from an EMBL/GenBank/DDBJ whole genome shotgun (WGS) entry which is preliminary data.</text>
</comment>
<dbReference type="Pfam" id="PF15365">
    <property type="entry name" value="PNRC"/>
    <property type="match status" value="1"/>
</dbReference>
<feature type="region of interest" description="Disordered" evidence="1">
    <location>
        <begin position="68"/>
        <end position="116"/>
    </location>
</feature>
<name>A0AA41RU80_PAPNU</name>
<gene>
    <name evidence="2" type="ORF">MKW94_028306</name>
</gene>
<accession>A0AA41RU80</accession>
<evidence type="ECO:0000313" key="3">
    <source>
        <dbReference type="Proteomes" id="UP001177140"/>
    </source>
</evidence>
<keyword evidence="3" id="KW-1185">Reference proteome</keyword>
<evidence type="ECO:0000256" key="1">
    <source>
        <dbReference type="SAM" id="MobiDB-lite"/>
    </source>
</evidence>
<feature type="region of interest" description="Disordered" evidence="1">
    <location>
        <begin position="128"/>
        <end position="147"/>
    </location>
</feature>
<dbReference type="AlphaFoldDB" id="A0AA41RU80"/>
<dbReference type="EMBL" id="JAJJMA010016127">
    <property type="protein sequence ID" value="MCL7022885.1"/>
    <property type="molecule type" value="Genomic_DNA"/>
</dbReference>
<evidence type="ECO:0000313" key="2">
    <source>
        <dbReference type="EMBL" id="MCL7022885.1"/>
    </source>
</evidence>
<feature type="compositionally biased region" description="Polar residues" evidence="1">
    <location>
        <begin position="157"/>
        <end position="177"/>
    </location>
</feature>
<sequence length="184" mass="19612">METAVRAQDRSQYYGGGSRSHDQGSSLSPYSSSSSGCFGRINCRSSAAGILPTPSPVKSINRDYHQSAAGILPTPSPIKSFNPPHYYQSVSPPKTPKPVKNRGTKTKFTYSSPSMTTISCGKDSSELWAGPSYSNSPPPSSLPLPKFSLGLKRSVSLPATSSSDVKTENIHQFSKSAPPSPTRE</sequence>
<feature type="compositionally biased region" description="Polar residues" evidence="1">
    <location>
        <begin position="106"/>
        <end position="116"/>
    </location>
</feature>
<proteinExistence type="predicted"/>
<dbReference type="GO" id="GO:0016071">
    <property type="term" value="P:mRNA metabolic process"/>
    <property type="evidence" value="ECO:0007669"/>
    <property type="project" value="UniProtKB-ARBA"/>
</dbReference>
<dbReference type="PANTHER" id="PTHR35306:SF1">
    <property type="entry name" value="VQ DOMAIN-CONTAINING PROTEIN"/>
    <property type="match status" value="1"/>
</dbReference>
<dbReference type="PANTHER" id="PTHR35306">
    <property type="entry name" value="BNAA03G57290D PROTEIN"/>
    <property type="match status" value="1"/>
</dbReference>
<feature type="compositionally biased region" description="Low complexity" evidence="1">
    <location>
        <begin position="25"/>
        <end position="35"/>
    </location>
</feature>
<dbReference type="Proteomes" id="UP001177140">
    <property type="component" value="Unassembled WGS sequence"/>
</dbReference>
<reference evidence="2" key="1">
    <citation type="submission" date="2022-03" db="EMBL/GenBank/DDBJ databases">
        <title>A functionally conserved STORR gene fusion in Papaver species that diverged 16.8 million years ago.</title>
        <authorList>
            <person name="Catania T."/>
        </authorList>
    </citation>
    <scope>NUCLEOTIDE SEQUENCE</scope>
    <source>
        <strain evidence="2">S-191538</strain>
    </source>
</reference>
<organism evidence="2 3">
    <name type="scientific">Papaver nudicaule</name>
    <name type="common">Iceland poppy</name>
    <dbReference type="NCBI Taxonomy" id="74823"/>
    <lineage>
        <taxon>Eukaryota</taxon>
        <taxon>Viridiplantae</taxon>
        <taxon>Streptophyta</taxon>
        <taxon>Embryophyta</taxon>
        <taxon>Tracheophyta</taxon>
        <taxon>Spermatophyta</taxon>
        <taxon>Magnoliopsida</taxon>
        <taxon>Ranunculales</taxon>
        <taxon>Papaveraceae</taxon>
        <taxon>Papaveroideae</taxon>
        <taxon>Papaver</taxon>
    </lineage>
</organism>
<feature type="region of interest" description="Disordered" evidence="1">
    <location>
        <begin position="1"/>
        <end position="36"/>
    </location>
</feature>